<dbReference type="InterPro" id="IPR050707">
    <property type="entry name" value="HTH_MetabolicPath_Reg"/>
</dbReference>
<dbReference type="EMBL" id="JAVKGT010000001">
    <property type="protein sequence ID" value="MDR5710602.1"/>
    <property type="molecule type" value="Genomic_DNA"/>
</dbReference>
<evidence type="ECO:0000313" key="7">
    <source>
        <dbReference type="EMBL" id="MDR5710602.1"/>
    </source>
</evidence>
<proteinExistence type="predicted"/>
<dbReference type="Gene3D" id="1.10.10.10">
    <property type="entry name" value="Winged helix-like DNA-binding domain superfamily/Winged helix DNA-binding domain"/>
    <property type="match status" value="1"/>
</dbReference>
<dbReference type="InterPro" id="IPR036388">
    <property type="entry name" value="WH-like_DNA-bd_sf"/>
</dbReference>
<dbReference type="InterPro" id="IPR014757">
    <property type="entry name" value="Tscrpt_reg_IclR_C"/>
</dbReference>
<sequence>MVVTLIDGEGSSDRSPEARDTAKPTAGAGVASGRSSPKRSSLERLHRLLSAFDYEHTTLSLSELSRRSGLPLSTTHRMVSELLELGMLERGEGDRLCIGIDVWKFGLLTPKTHGIQRVALPFMQDLYATTGYPIHLGIPQGDYVTVVESLRPREPGHERPRVGQCDPYHVAAVGLALLAFCEPAFQEQYLQTLESQGAHGKEAPEEIRRALARTRAEGYCVNDHRTYPHVGIGAPILGQFGLPIASLSVVVPPGTSETPYGHMIRSAARAVQRTAWEQGIGAPRVSGMRKHRLSPVQSA</sequence>
<feature type="region of interest" description="Disordered" evidence="4">
    <location>
        <begin position="1"/>
        <end position="39"/>
    </location>
</feature>
<dbReference type="Pfam" id="PF09339">
    <property type="entry name" value="HTH_IclR"/>
    <property type="match status" value="1"/>
</dbReference>
<dbReference type="RefSeq" id="WP_310535993.1">
    <property type="nucleotide sequence ID" value="NZ_BAAAOC010000008.1"/>
</dbReference>
<dbReference type="SMART" id="SM00346">
    <property type="entry name" value="HTH_ICLR"/>
    <property type="match status" value="1"/>
</dbReference>
<dbReference type="PANTHER" id="PTHR30136">
    <property type="entry name" value="HELIX-TURN-HELIX TRANSCRIPTIONAL REGULATOR, ICLR FAMILY"/>
    <property type="match status" value="1"/>
</dbReference>
<name>A0ABU1FQQ5_9MICC</name>
<organism evidence="7 8">
    <name type="scientific">Nesterenkonia flava</name>
    <dbReference type="NCBI Taxonomy" id="469799"/>
    <lineage>
        <taxon>Bacteria</taxon>
        <taxon>Bacillati</taxon>
        <taxon>Actinomycetota</taxon>
        <taxon>Actinomycetes</taxon>
        <taxon>Micrococcales</taxon>
        <taxon>Micrococcaceae</taxon>
        <taxon>Nesterenkonia</taxon>
    </lineage>
</organism>
<dbReference type="Proteomes" id="UP001260872">
    <property type="component" value="Unassembled WGS sequence"/>
</dbReference>
<dbReference type="Gene3D" id="3.30.450.40">
    <property type="match status" value="1"/>
</dbReference>
<protein>
    <submittedName>
        <fullName evidence="7">IclR family transcriptional regulator</fullName>
    </submittedName>
</protein>
<keyword evidence="3" id="KW-0804">Transcription</keyword>
<dbReference type="PANTHER" id="PTHR30136:SF24">
    <property type="entry name" value="HTH-TYPE TRANSCRIPTIONAL REPRESSOR ALLR"/>
    <property type="match status" value="1"/>
</dbReference>
<gene>
    <name evidence="7" type="ORF">RH857_00395</name>
</gene>
<dbReference type="InterPro" id="IPR005471">
    <property type="entry name" value="Tscrpt_reg_IclR_N"/>
</dbReference>
<reference evidence="8" key="1">
    <citation type="submission" date="2023-07" db="EMBL/GenBank/DDBJ databases">
        <title>Description of three actinobacteria isolated from air of manufacturing shop in a pharmaceutical factory.</title>
        <authorList>
            <person name="Zhang D.-F."/>
        </authorList>
    </citation>
    <scope>NUCLEOTIDE SEQUENCE [LARGE SCALE GENOMIC DNA]</scope>
    <source>
        <strain evidence="8">CCTCC AB 207010</strain>
    </source>
</reference>
<dbReference type="PROSITE" id="PS51078">
    <property type="entry name" value="ICLR_ED"/>
    <property type="match status" value="1"/>
</dbReference>
<keyword evidence="1" id="KW-0805">Transcription regulation</keyword>
<feature type="domain" description="IclR-ED" evidence="6">
    <location>
        <begin position="101"/>
        <end position="277"/>
    </location>
</feature>
<evidence type="ECO:0000256" key="3">
    <source>
        <dbReference type="ARBA" id="ARBA00023163"/>
    </source>
</evidence>
<comment type="caution">
    <text evidence="7">The sequence shown here is derived from an EMBL/GenBank/DDBJ whole genome shotgun (WGS) entry which is preliminary data.</text>
</comment>
<dbReference type="Pfam" id="PF01614">
    <property type="entry name" value="IclR_C"/>
    <property type="match status" value="1"/>
</dbReference>
<evidence type="ECO:0000259" key="6">
    <source>
        <dbReference type="PROSITE" id="PS51078"/>
    </source>
</evidence>
<feature type="compositionally biased region" description="Basic and acidic residues" evidence="4">
    <location>
        <begin position="11"/>
        <end position="22"/>
    </location>
</feature>
<dbReference type="InterPro" id="IPR036390">
    <property type="entry name" value="WH_DNA-bd_sf"/>
</dbReference>
<keyword evidence="2" id="KW-0238">DNA-binding</keyword>
<dbReference type="InterPro" id="IPR029016">
    <property type="entry name" value="GAF-like_dom_sf"/>
</dbReference>
<evidence type="ECO:0000259" key="5">
    <source>
        <dbReference type="PROSITE" id="PS51077"/>
    </source>
</evidence>
<evidence type="ECO:0000256" key="2">
    <source>
        <dbReference type="ARBA" id="ARBA00023125"/>
    </source>
</evidence>
<dbReference type="SUPFAM" id="SSF55781">
    <property type="entry name" value="GAF domain-like"/>
    <property type="match status" value="1"/>
</dbReference>
<evidence type="ECO:0000256" key="4">
    <source>
        <dbReference type="SAM" id="MobiDB-lite"/>
    </source>
</evidence>
<keyword evidence="8" id="KW-1185">Reference proteome</keyword>
<evidence type="ECO:0000256" key="1">
    <source>
        <dbReference type="ARBA" id="ARBA00023015"/>
    </source>
</evidence>
<dbReference type="SUPFAM" id="SSF46785">
    <property type="entry name" value="Winged helix' DNA-binding domain"/>
    <property type="match status" value="1"/>
</dbReference>
<dbReference type="PROSITE" id="PS51077">
    <property type="entry name" value="HTH_ICLR"/>
    <property type="match status" value="1"/>
</dbReference>
<feature type="domain" description="HTH iclR-type" evidence="5">
    <location>
        <begin position="39"/>
        <end position="100"/>
    </location>
</feature>
<accession>A0ABU1FQQ5</accession>
<evidence type="ECO:0000313" key="8">
    <source>
        <dbReference type="Proteomes" id="UP001260872"/>
    </source>
</evidence>